<dbReference type="EMBL" id="JAGQLH010000005">
    <property type="protein sequence ID" value="MCA9385155.1"/>
    <property type="molecule type" value="Genomic_DNA"/>
</dbReference>
<evidence type="ECO:0000256" key="9">
    <source>
        <dbReference type="ARBA" id="ARBA00022842"/>
    </source>
</evidence>
<dbReference type="Gene3D" id="1.10.230.10">
    <property type="entry name" value="Cytochrome P450-Terp, domain 2"/>
    <property type="match status" value="1"/>
</dbReference>
<dbReference type="Gene3D" id="1.10.580.10">
    <property type="entry name" value="Citrate Synthase, domain 1"/>
    <property type="match status" value="1"/>
</dbReference>
<evidence type="ECO:0000256" key="6">
    <source>
        <dbReference type="ARBA" id="ARBA00022723"/>
    </source>
</evidence>
<comment type="subcellular location">
    <subcellularLocation>
        <location evidence="1">Cytoplasm</location>
    </subcellularLocation>
</comment>
<feature type="domain" description="ATP-citrate synthase/succinyl-CoA ligase C-terminal" evidence="11">
    <location>
        <begin position="173"/>
        <end position="294"/>
    </location>
</feature>
<evidence type="ECO:0000256" key="4">
    <source>
        <dbReference type="ARBA" id="ARBA00022516"/>
    </source>
</evidence>
<dbReference type="GO" id="GO:0006633">
    <property type="term" value="P:fatty acid biosynthetic process"/>
    <property type="evidence" value="ECO:0007669"/>
    <property type="project" value="TreeGrafter"/>
</dbReference>
<dbReference type="GO" id="GO:0006085">
    <property type="term" value="P:acetyl-CoA biosynthetic process"/>
    <property type="evidence" value="ECO:0007669"/>
    <property type="project" value="TreeGrafter"/>
</dbReference>
<dbReference type="GO" id="GO:0005829">
    <property type="term" value="C:cytosol"/>
    <property type="evidence" value="ECO:0007669"/>
    <property type="project" value="TreeGrafter"/>
</dbReference>
<evidence type="ECO:0000256" key="7">
    <source>
        <dbReference type="ARBA" id="ARBA00022741"/>
    </source>
</evidence>
<dbReference type="FunFam" id="3.40.50.261:FF:000003">
    <property type="entry name" value="ATP-citrate synthase subunit"/>
    <property type="match status" value="1"/>
</dbReference>
<dbReference type="GO" id="GO:0003878">
    <property type="term" value="F:ATP citrate synthase activity"/>
    <property type="evidence" value="ECO:0007669"/>
    <property type="project" value="TreeGrafter"/>
</dbReference>
<reference evidence="12" key="1">
    <citation type="submission" date="2020-04" db="EMBL/GenBank/DDBJ databases">
        <authorList>
            <person name="Zhang T."/>
        </authorList>
    </citation>
    <scope>NUCLEOTIDE SEQUENCE</scope>
    <source>
        <strain evidence="12">HKST-UBA11</strain>
    </source>
</reference>
<keyword evidence="7" id="KW-0547">Nucleotide-binding</keyword>
<proteinExistence type="predicted"/>
<keyword evidence="6" id="KW-0479">Metal-binding</keyword>
<name>A0A955L7M0_9BACT</name>
<dbReference type="PANTHER" id="PTHR23118">
    <property type="entry name" value="ATP-CITRATE SYNTHASE"/>
    <property type="match status" value="1"/>
</dbReference>
<dbReference type="GO" id="GO:0005524">
    <property type="term" value="F:ATP binding"/>
    <property type="evidence" value="ECO:0007669"/>
    <property type="project" value="UniProtKB-KW"/>
</dbReference>
<keyword evidence="9" id="KW-0460">Magnesium</keyword>
<dbReference type="Pfam" id="PF00285">
    <property type="entry name" value="Citrate_synt"/>
    <property type="match status" value="1"/>
</dbReference>
<evidence type="ECO:0000256" key="5">
    <source>
        <dbReference type="ARBA" id="ARBA00022679"/>
    </source>
</evidence>
<dbReference type="Pfam" id="PF00549">
    <property type="entry name" value="Ligase_CoA"/>
    <property type="match status" value="1"/>
</dbReference>
<dbReference type="InterPro" id="IPR005811">
    <property type="entry name" value="SUCC_ACL_C"/>
</dbReference>
<evidence type="ECO:0000313" key="12">
    <source>
        <dbReference type="EMBL" id="MCA9385155.1"/>
    </source>
</evidence>
<dbReference type="InterPro" id="IPR016143">
    <property type="entry name" value="Citrate_synth-like_sm_a-sub"/>
</dbReference>
<reference evidence="12" key="2">
    <citation type="journal article" date="2021" name="Microbiome">
        <title>Successional dynamics and alternative stable states in a saline activated sludge microbial community over 9 years.</title>
        <authorList>
            <person name="Wang Y."/>
            <person name="Ye J."/>
            <person name="Ju F."/>
            <person name="Liu L."/>
            <person name="Boyd J.A."/>
            <person name="Deng Y."/>
            <person name="Parks D.H."/>
            <person name="Jiang X."/>
            <person name="Yin X."/>
            <person name="Woodcroft B.J."/>
            <person name="Tyson G.W."/>
            <person name="Hugenholtz P."/>
            <person name="Polz M.F."/>
            <person name="Zhang T."/>
        </authorList>
    </citation>
    <scope>NUCLEOTIDE SEQUENCE</scope>
    <source>
        <strain evidence="12">HKST-UBA11</strain>
    </source>
</reference>
<dbReference type="InterPro" id="IPR036969">
    <property type="entry name" value="Citrate_synthase_sf"/>
</dbReference>
<keyword evidence="4" id="KW-0444">Lipid biosynthesis</keyword>
<dbReference type="Proteomes" id="UP000754563">
    <property type="component" value="Unassembled WGS sequence"/>
</dbReference>
<organism evidence="12 13">
    <name type="scientific">Candidatus Dojkabacteria bacterium</name>
    <dbReference type="NCBI Taxonomy" id="2099670"/>
    <lineage>
        <taxon>Bacteria</taxon>
        <taxon>Candidatus Dojkabacteria</taxon>
    </lineage>
</organism>
<evidence type="ECO:0000256" key="2">
    <source>
        <dbReference type="ARBA" id="ARBA00005163"/>
    </source>
</evidence>
<sequence length="603" mass="65640">MSLFSKTTTAIFYNQHPKPIQRMLDFDYLCKRDTPSISAIVNPTNSGFHRAFFGTEEIIIPVFKSLEEASTAFPESDVLVNFASERSAYAVSKNALEYCPSIKTIHIMAEGISENKTRELIRIAKEKDVLLIGPATVGGIKPGAFRIGNTAGSLDNIIAAKLYRPGSVGVVTISGGMSSEIYNIVAQNTDGTYEGIAIGGDRFPGSTLFENIMRFENDREVKMIVALGEVGGTAELEIAEAVTSKKIKKPIVMWVTGTIADHMKTEVQFGHAGAKSGVENESASFKNAALKKAGVHVPKSFDTFGDLIKEVFEKEVLTDKHYKAPEDGNYNQVPTDFSAALKENIVRKSASIVSSISDDRGEEPTYNKIPISEYADKSIGRVINALWFKGKLPEVGEQFIELGIKLSADHGPAVGTAHNAIVSSRAGNNVIMSLIAGLTTIGPRHGGAIDGTALWCLDAVERDLSGKDVIAEHKQAGKLIMGIGHRIKTVQNPDKRVEILKDFIATNIKNSHYFSKALEVETETIKKKNNLILNVDGAIGAAFLDILAEANFTTDEIKEIVSLGALNAIFVLGRSIGIIGHALDQKRLKEPMYRHDWDDILYI</sequence>
<accession>A0A955L7M0</accession>
<dbReference type="Gene3D" id="3.40.50.261">
    <property type="entry name" value="Succinyl-CoA synthetase domains"/>
    <property type="match status" value="1"/>
</dbReference>
<dbReference type="AlphaFoldDB" id="A0A955L7M0"/>
<dbReference type="GO" id="GO:0046872">
    <property type="term" value="F:metal ion binding"/>
    <property type="evidence" value="ECO:0007669"/>
    <property type="project" value="UniProtKB-KW"/>
</dbReference>
<gene>
    <name evidence="12" type="ORF">KC717_00740</name>
</gene>
<protein>
    <submittedName>
        <fullName evidence="12">ATP citrate synthase</fullName>
    </submittedName>
</protein>
<dbReference type="SUPFAM" id="SSF48256">
    <property type="entry name" value="Citrate synthase"/>
    <property type="match status" value="1"/>
</dbReference>
<dbReference type="InterPro" id="IPR016102">
    <property type="entry name" value="Succinyl-CoA_synth-like"/>
</dbReference>
<dbReference type="InterPro" id="IPR017440">
    <property type="entry name" value="Cit_synth/succinyl-CoA_lig_AS"/>
</dbReference>
<keyword evidence="10" id="KW-0443">Lipid metabolism</keyword>
<dbReference type="PROSITE" id="PS00399">
    <property type="entry name" value="SUCCINYL_COA_LIG_2"/>
    <property type="match status" value="1"/>
</dbReference>
<comment type="caution">
    <text evidence="12">The sequence shown here is derived from an EMBL/GenBank/DDBJ whole genome shotgun (WGS) entry which is preliminary data.</text>
</comment>
<keyword evidence="5" id="KW-0808">Transferase</keyword>
<dbReference type="CDD" id="cd06100">
    <property type="entry name" value="CCL_ACL-C"/>
    <property type="match status" value="1"/>
</dbReference>
<dbReference type="InterPro" id="IPR016142">
    <property type="entry name" value="Citrate_synth-like_lrg_a-sub"/>
</dbReference>
<evidence type="ECO:0000256" key="8">
    <source>
        <dbReference type="ARBA" id="ARBA00022840"/>
    </source>
</evidence>
<evidence type="ECO:0000256" key="3">
    <source>
        <dbReference type="ARBA" id="ARBA00022490"/>
    </source>
</evidence>
<keyword evidence="3" id="KW-0963">Cytoplasm</keyword>
<evidence type="ECO:0000256" key="10">
    <source>
        <dbReference type="ARBA" id="ARBA00023098"/>
    </source>
</evidence>
<evidence type="ECO:0000256" key="1">
    <source>
        <dbReference type="ARBA" id="ARBA00004496"/>
    </source>
</evidence>
<dbReference type="PANTHER" id="PTHR23118:SF42">
    <property type="entry name" value="ATP-CITRATE SYNTHASE"/>
    <property type="match status" value="1"/>
</dbReference>
<evidence type="ECO:0000313" key="13">
    <source>
        <dbReference type="Proteomes" id="UP000754563"/>
    </source>
</evidence>
<dbReference type="Gene3D" id="3.40.50.720">
    <property type="entry name" value="NAD(P)-binding Rossmann-like Domain"/>
    <property type="match status" value="1"/>
</dbReference>
<dbReference type="InterPro" id="IPR002020">
    <property type="entry name" value="Citrate_synthase"/>
</dbReference>
<dbReference type="InterPro" id="IPR036291">
    <property type="entry name" value="NAD(P)-bd_dom_sf"/>
</dbReference>
<evidence type="ECO:0000259" key="11">
    <source>
        <dbReference type="Pfam" id="PF00549"/>
    </source>
</evidence>
<comment type="pathway">
    <text evidence="2">Carbohydrate metabolism; tricarboxylic acid cycle.</text>
</comment>
<dbReference type="SUPFAM" id="SSF51735">
    <property type="entry name" value="NAD(P)-binding Rossmann-fold domains"/>
    <property type="match status" value="1"/>
</dbReference>
<keyword evidence="8" id="KW-0067">ATP-binding</keyword>